<gene>
    <name evidence="2" type="ORF">ATK06_0416</name>
</gene>
<feature type="transmembrane region" description="Helical" evidence="1">
    <location>
        <begin position="50"/>
        <end position="83"/>
    </location>
</feature>
<dbReference type="InterPro" id="IPR019662">
    <property type="entry name" value="DUF2516"/>
</dbReference>
<dbReference type="STRING" id="1724.GCA_001044175_00810"/>
<accession>A0A2A9DN79</accession>
<dbReference type="RefSeq" id="WP_048378957.1">
    <property type="nucleotide sequence ID" value="NZ_LDYE01000002.1"/>
</dbReference>
<dbReference type="AlphaFoldDB" id="A0A2A9DN79"/>
<keyword evidence="1" id="KW-0812">Transmembrane</keyword>
<feature type="transmembrane region" description="Helical" evidence="1">
    <location>
        <begin position="6"/>
        <end position="30"/>
    </location>
</feature>
<dbReference type="Pfam" id="PF10724">
    <property type="entry name" value="DUF2516"/>
    <property type="match status" value="1"/>
</dbReference>
<sequence>MMYTQILWSLAMVEALVFVAVGVAGLAGAIIAARTREDAFTAGDRQPKKVWLALLVGSALVCFVPRIMILSVVGCVIIGVYWFDVRPQLKDITEGNAGWY</sequence>
<organism evidence="2 3">
    <name type="scientific">Corynebacterium renale</name>
    <dbReference type="NCBI Taxonomy" id="1724"/>
    <lineage>
        <taxon>Bacteria</taxon>
        <taxon>Bacillati</taxon>
        <taxon>Actinomycetota</taxon>
        <taxon>Actinomycetes</taxon>
        <taxon>Mycobacteriales</taxon>
        <taxon>Corynebacteriaceae</taxon>
        <taxon>Corynebacterium</taxon>
    </lineage>
</organism>
<proteinExistence type="predicted"/>
<keyword evidence="3" id="KW-1185">Reference proteome</keyword>
<keyword evidence="1" id="KW-0472">Membrane</keyword>
<reference evidence="2 3" key="1">
    <citation type="submission" date="2017-10" db="EMBL/GenBank/DDBJ databases">
        <title>Sequencing the genomes of 1000 actinobacteria strains.</title>
        <authorList>
            <person name="Klenk H.-P."/>
        </authorList>
    </citation>
    <scope>NUCLEOTIDE SEQUENCE [LARGE SCALE GENOMIC DNA]</scope>
    <source>
        <strain evidence="2 3">DSM 20688</strain>
    </source>
</reference>
<comment type="caution">
    <text evidence="2">The sequence shown here is derived from an EMBL/GenBank/DDBJ whole genome shotgun (WGS) entry which is preliminary data.</text>
</comment>
<evidence type="ECO:0000256" key="1">
    <source>
        <dbReference type="SAM" id="Phobius"/>
    </source>
</evidence>
<dbReference type="Proteomes" id="UP000221653">
    <property type="component" value="Unassembled WGS sequence"/>
</dbReference>
<protein>
    <submittedName>
        <fullName evidence="2">Uncharacterized protein DUF2516</fullName>
    </submittedName>
</protein>
<dbReference type="EMBL" id="PDJF01000001">
    <property type="protein sequence ID" value="PFG27360.1"/>
    <property type="molecule type" value="Genomic_DNA"/>
</dbReference>
<keyword evidence="1" id="KW-1133">Transmembrane helix</keyword>
<evidence type="ECO:0000313" key="3">
    <source>
        <dbReference type="Proteomes" id="UP000221653"/>
    </source>
</evidence>
<name>A0A2A9DN79_9CORY</name>
<evidence type="ECO:0000313" key="2">
    <source>
        <dbReference type="EMBL" id="PFG27360.1"/>
    </source>
</evidence>